<dbReference type="EMBL" id="JBHUDJ010000003">
    <property type="protein sequence ID" value="MFD1586807.1"/>
    <property type="molecule type" value="Genomic_DNA"/>
</dbReference>
<gene>
    <name evidence="1" type="ORF">ACFR9U_07420</name>
</gene>
<accession>A0ABD6CA50</accession>
<name>A0ABD6CA50_9EURY</name>
<dbReference type="RefSeq" id="WP_247375977.1">
    <property type="nucleotide sequence ID" value="NZ_JALLGV010000001.1"/>
</dbReference>
<dbReference type="Proteomes" id="UP001597119">
    <property type="component" value="Unassembled WGS sequence"/>
</dbReference>
<comment type="caution">
    <text evidence="1">The sequence shown here is derived from an EMBL/GenBank/DDBJ whole genome shotgun (WGS) entry which is preliminary data.</text>
</comment>
<keyword evidence="2" id="KW-1185">Reference proteome</keyword>
<evidence type="ECO:0000313" key="2">
    <source>
        <dbReference type="Proteomes" id="UP001597119"/>
    </source>
</evidence>
<sequence length="240" mass="25308">MVRALVPVEVLEGETVPPGVLDLLGAAEVVVLGYHVIPEQTTPNQARLSFEEQGAAKLDAIAEAFADAGATVETRLVFTHDEAQTFDRVAGETEADLIVHLNPAMAADDLLVALHGAVAAERIGTVVADLLSTTDTTIHLLEVAGPDADTLNLLDRAERALDDAEIDPARIRTDRVQSDSPVQAIAEAARDVDAIALGERAPDWRELVFGDFEERVAEAALGAVLVVRPDPAGTADGDEA</sequence>
<dbReference type="SUPFAM" id="SSF52402">
    <property type="entry name" value="Adenine nucleotide alpha hydrolases-like"/>
    <property type="match status" value="2"/>
</dbReference>
<reference evidence="1 2" key="1">
    <citation type="journal article" date="2019" name="Int. J. Syst. Evol. Microbiol.">
        <title>The Global Catalogue of Microorganisms (GCM) 10K type strain sequencing project: providing services to taxonomists for standard genome sequencing and annotation.</title>
        <authorList>
            <consortium name="The Broad Institute Genomics Platform"/>
            <consortium name="The Broad Institute Genome Sequencing Center for Infectious Disease"/>
            <person name="Wu L."/>
            <person name="Ma J."/>
        </authorList>
    </citation>
    <scope>NUCLEOTIDE SEQUENCE [LARGE SCALE GENOMIC DNA]</scope>
    <source>
        <strain evidence="1 2">CGMCC 1.12125</strain>
    </source>
</reference>
<evidence type="ECO:0000313" key="1">
    <source>
        <dbReference type="EMBL" id="MFD1586807.1"/>
    </source>
</evidence>
<proteinExistence type="predicted"/>
<dbReference type="AlphaFoldDB" id="A0ABD6CA50"/>
<protein>
    <submittedName>
        <fullName evidence="1">Universal stress protein</fullName>
    </submittedName>
</protein>
<organism evidence="1 2">
    <name type="scientific">Halorientalis brevis</name>
    <dbReference type="NCBI Taxonomy" id="1126241"/>
    <lineage>
        <taxon>Archaea</taxon>
        <taxon>Methanobacteriati</taxon>
        <taxon>Methanobacteriota</taxon>
        <taxon>Stenosarchaea group</taxon>
        <taxon>Halobacteria</taxon>
        <taxon>Halobacteriales</taxon>
        <taxon>Haloarculaceae</taxon>
        <taxon>Halorientalis</taxon>
    </lineage>
</organism>
<dbReference type="Gene3D" id="3.40.50.12370">
    <property type="match status" value="1"/>
</dbReference>